<gene>
    <name evidence="1" type="ORF">TWF694_003261</name>
</gene>
<proteinExistence type="predicted"/>
<organism evidence="1 2">
    <name type="scientific">Orbilia ellipsospora</name>
    <dbReference type="NCBI Taxonomy" id="2528407"/>
    <lineage>
        <taxon>Eukaryota</taxon>
        <taxon>Fungi</taxon>
        <taxon>Dikarya</taxon>
        <taxon>Ascomycota</taxon>
        <taxon>Pezizomycotina</taxon>
        <taxon>Orbiliomycetes</taxon>
        <taxon>Orbiliales</taxon>
        <taxon>Orbiliaceae</taxon>
        <taxon>Orbilia</taxon>
    </lineage>
</organism>
<comment type="caution">
    <text evidence="1">The sequence shown here is derived from an EMBL/GenBank/DDBJ whole genome shotgun (WGS) entry which is preliminary data.</text>
</comment>
<evidence type="ECO:0000313" key="1">
    <source>
        <dbReference type="EMBL" id="KAK6532099.1"/>
    </source>
</evidence>
<dbReference type="EMBL" id="JAVHJO010000012">
    <property type="protein sequence ID" value="KAK6532099.1"/>
    <property type="molecule type" value="Genomic_DNA"/>
</dbReference>
<reference evidence="1 2" key="1">
    <citation type="submission" date="2019-10" db="EMBL/GenBank/DDBJ databases">
        <authorList>
            <person name="Palmer J.M."/>
        </authorList>
    </citation>
    <scope>NUCLEOTIDE SEQUENCE [LARGE SCALE GENOMIC DNA]</scope>
    <source>
        <strain evidence="1 2">TWF694</strain>
    </source>
</reference>
<dbReference type="AlphaFoldDB" id="A0AAV9X3H2"/>
<accession>A0AAV9X3H2</accession>
<evidence type="ECO:0000313" key="2">
    <source>
        <dbReference type="Proteomes" id="UP001365542"/>
    </source>
</evidence>
<dbReference type="Proteomes" id="UP001365542">
    <property type="component" value="Unassembled WGS sequence"/>
</dbReference>
<keyword evidence="2" id="KW-1185">Reference proteome</keyword>
<protein>
    <submittedName>
        <fullName evidence="1">Uncharacterized protein</fullName>
    </submittedName>
</protein>
<sequence>MAFPPAAAGMTAQLTIESSTNGVWAGILASYKTFANGYFICPEVYVNVGTANPGKADLVIRKVNAALPNNTGEMIFVYEGKKAGTTTDIYGAATQLKGYLKDQHIKDFAGRRYGMVAVGNLCAFVVYNGGTTYYYINAGTVHPNPNATTMTVYQVGTHNNQISQILTYLNNTIQ</sequence>
<name>A0AAV9X3H2_9PEZI</name>